<comment type="caution">
    <text evidence="10">The sequence shown here is derived from an EMBL/GenBank/DDBJ whole genome shotgun (WGS) entry which is preliminary data.</text>
</comment>
<accession>A0A1S8YNI8</accession>
<name>A0A1S8YNI8_9GAMM</name>
<comment type="function">
    <text evidence="7">Involved in copper resistance.</text>
</comment>
<keyword evidence="4 7" id="KW-0732">Signal</keyword>
<evidence type="ECO:0000256" key="2">
    <source>
        <dbReference type="ARBA" id="ARBA00010509"/>
    </source>
</evidence>
<comment type="subcellular location">
    <subcellularLocation>
        <location evidence="1 7">Periplasm</location>
    </subcellularLocation>
</comment>
<sequence length="125" mass="13186">MKMTIRKTFFAATAGLALLASAQQAQAHAHLKSSEPAAKTEVTTSPKQLTLTFTEGLEPAFSDVVLKDSQGAVVPTGKAVVSKSNGKQIVLPLTAPLAAGAYQVDWHVLSTDGHKTKGDYSFTMK</sequence>
<evidence type="ECO:0000256" key="4">
    <source>
        <dbReference type="ARBA" id="ARBA00022729"/>
    </source>
</evidence>
<evidence type="ECO:0000256" key="7">
    <source>
        <dbReference type="RuleBase" id="RU369037"/>
    </source>
</evidence>
<comment type="similarity">
    <text evidence="2 7">Belongs to the CopC family.</text>
</comment>
<protein>
    <recommendedName>
        <fullName evidence="7">Copper resistance protein C</fullName>
    </recommendedName>
</protein>
<dbReference type="SUPFAM" id="SSF81296">
    <property type="entry name" value="E set domains"/>
    <property type="match status" value="1"/>
</dbReference>
<dbReference type="Proteomes" id="UP000190667">
    <property type="component" value="Unassembled WGS sequence"/>
</dbReference>
<keyword evidence="6 7" id="KW-0186">Copper</keyword>
<evidence type="ECO:0000313" key="11">
    <source>
        <dbReference type="Proteomes" id="UP000190667"/>
    </source>
</evidence>
<dbReference type="GO" id="GO:0042597">
    <property type="term" value="C:periplasmic space"/>
    <property type="evidence" value="ECO:0007669"/>
    <property type="project" value="UniProtKB-SubCell"/>
</dbReference>
<dbReference type="AlphaFoldDB" id="A0A1S8YNI8"/>
<evidence type="ECO:0000256" key="3">
    <source>
        <dbReference type="ARBA" id="ARBA00022723"/>
    </source>
</evidence>
<dbReference type="GO" id="GO:0005886">
    <property type="term" value="C:plasma membrane"/>
    <property type="evidence" value="ECO:0007669"/>
    <property type="project" value="TreeGrafter"/>
</dbReference>
<dbReference type="InterPro" id="IPR032694">
    <property type="entry name" value="CopC/D"/>
</dbReference>
<keyword evidence="11" id="KW-1185">Reference proteome</keyword>
<feature type="signal peptide" evidence="8">
    <location>
        <begin position="1"/>
        <end position="27"/>
    </location>
</feature>
<evidence type="ECO:0000256" key="5">
    <source>
        <dbReference type="ARBA" id="ARBA00022764"/>
    </source>
</evidence>
<evidence type="ECO:0000259" key="9">
    <source>
        <dbReference type="Pfam" id="PF04234"/>
    </source>
</evidence>
<dbReference type="GO" id="GO:0006825">
    <property type="term" value="P:copper ion transport"/>
    <property type="evidence" value="ECO:0007669"/>
    <property type="project" value="InterPro"/>
</dbReference>
<evidence type="ECO:0000256" key="8">
    <source>
        <dbReference type="SAM" id="SignalP"/>
    </source>
</evidence>
<feature type="chain" id="PRO_5010540296" description="Copper resistance protein C" evidence="8">
    <location>
        <begin position="28"/>
        <end position="125"/>
    </location>
</feature>
<dbReference type="EMBL" id="MRUL01000004">
    <property type="protein sequence ID" value="OON40367.1"/>
    <property type="molecule type" value="Genomic_DNA"/>
</dbReference>
<dbReference type="Gene3D" id="2.60.40.1220">
    <property type="match status" value="1"/>
</dbReference>
<dbReference type="GO" id="GO:0046688">
    <property type="term" value="P:response to copper ion"/>
    <property type="evidence" value="ECO:0007669"/>
    <property type="project" value="UniProtKB-UniRule"/>
</dbReference>
<dbReference type="STRING" id="1926881.BTJ39_08100"/>
<gene>
    <name evidence="10" type="ORF">BTJ39_08100</name>
</gene>
<evidence type="ECO:0000313" key="10">
    <source>
        <dbReference type="EMBL" id="OON40367.1"/>
    </source>
</evidence>
<dbReference type="InterPro" id="IPR014756">
    <property type="entry name" value="Ig_E-set"/>
</dbReference>
<dbReference type="GO" id="GO:0005507">
    <property type="term" value="F:copper ion binding"/>
    <property type="evidence" value="ECO:0007669"/>
    <property type="project" value="UniProtKB-UniRule"/>
</dbReference>
<dbReference type="PANTHER" id="PTHR34820">
    <property type="entry name" value="INNER MEMBRANE PROTEIN YEBZ"/>
    <property type="match status" value="1"/>
</dbReference>
<dbReference type="Pfam" id="PF04234">
    <property type="entry name" value="CopC"/>
    <property type="match status" value="1"/>
</dbReference>
<dbReference type="InterPro" id="IPR007348">
    <property type="entry name" value="CopC_dom"/>
</dbReference>
<keyword evidence="3 7" id="KW-0479">Metal-binding</keyword>
<evidence type="ECO:0000256" key="1">
    <source>
        <dbReference type="ARBA" id="ARBA00004418"/>
    </source>
</evidence>
<organism evidence="10 11">
    <name type="scientific">Izhakiella australiensis</name>
    <dbReference type="NCBI Taxonomy" id="1926881"/>
    <lineage>
        <taxon>Bacteria</taxon>
        <taxon>Pseudomonadati</taxon>
        <taxon>Pseudomonadota</taxon>
        <taxon>Gammaproteobacteria</taxon>
        <taxon>Enterobacterales</taxon>
        <taxon>Erwiniaceae</taxon>
        <taxon>Izhakiella</taxon>
    </lineage>
</organism>
<dbReference type="RefSeq" id="WP_078002177.1">
    <property type="nucleotide sequence ID" value="NZ_MRUL01000004.1"/>
</dbReference>
<feature type="domain" description="CopC" evidence="9">
    <location>
        <begin position="28"/>
        <end position="123"/>
    </location>
</feature>
<keyword evidence="5 7" id="KW-0574">Periplasm</keyword>
<dbReference type="OrthoDB" id="9796814at2"/>
<dbReference type="NCBIfam" id="NF033814">
    <property type="entry name" value="copper_CopC"/>
    <property type="match status" value="1"/>
</dbReference>
<proteinExistence type="inferred from homology"/>
<dbReference type="InterPro" id="IPR014755">
    <property type="entry name" value="Cu-Rt/internalin_Ig-like"/>
</dbReference>
<dbReference type="InterPro" id="IPR047685">
    <property type="entry name" value="CopC-like"/>
</dbReference>
<evidence type="ECO:0000256" key="6">
    <source>
        <dbReference type="ARBA" id="ARBA00023008"/>
    </source>
</evidence>
<dbReference type="PANTHER" id="PTHR34820:SF4">
    <property type="entry name" value="INNER MEMBRANE PROTEIN YEBZ"/>
    <property type="match status" value="1"/>
</dbReference>
<reference evidence="10 11" key="1">
    <citation type="submission" date="2016-12" db="EMBL/GenBank/DDBJ databases">
        <title>Izhakiella australiana sp. nov. of genus Izhakiella isolated from Australian desert.</title>
        <authorList>
            <person name="Ji M."/>
        </authorList>
    </citation>
    <scope>NUCLEOTIDE SEQUENCE [LARGE SCALE GENOMIC DNA]</scope>
    <source>
        <strain evidence="10 11">D4N98</strain>
    </source>
</reference>